<sequence>MSFSTIRYSQCPIRLLNMPAICLCPKNSLQTHRERNLRCQLPMSKFWTFYSEATSGGTRHPSSIVMGPFSEELFRAEIFLSAPPAFVFKEVQELFFP</sequence>
<keyword evidence="2" id="KW-1185">Reference proteome</keyword>
<reference evidence="1 2" key="1">
    <citation type="submission" date="2021-06" db="EMBL/GenBank/DDBJ databases">
        <title>Caerostris darwini draft genome.</title>
        <authorList>
            <person name="Kono N."/>
            <person name="Arakawa K."/>
        </authorList>
    </citation>
    <scope>NUCLEOTIDE SEQUENCE [LARGE SCALE GENOMIC DNA]</scope>
</reference>
<protein>
    <submittedName>
        <fullName evidence="1">Uncharacterized protein</fullName>
    </submittedName>
</protein>
<accession>A0AAV4W845</accession>
<comment type="caution">
    <text evidence="1">The sequence shown here is derived from an EMBL/GenBank/DDBJ whole genome shotgun (WGS) entry which is preliminary data.</text>
</comment>
<evidence type="ECO:0000313" key="1">
    <source>
        <dbReference type="EMBL" id="GIY78957.1"/>
    </source>
</evidence>
<proteinExistence type="predicted"/>
<dbReference type="AlphaFoldDB" id="A0AAV4W845"/>
<organism evidence="1 2">
    <name type="scientific">Caerostris darwini</name>
    <dbReference type="NCBI Taxonomy" id="1538125"/>
    <lineage>
        <taxon>Eukaryota</taxon>
        <taxon>Metazoa</taxon>
        <taxon>Ecdysozoa</taxon>
        <taxon>Arthropoda</taxon>
        <taxon>Chelicerata</taxon>
        <taxon>Arachnida</taxon>
        <taxon>Araneae</taxon>
        <taxon>Araneomorphae</taxon>
        <taxon>Entelegynae</taxon>
        <taxon>Araneoidea</taxon>
        <taxon>Araneidae</taxon>
        <taxon>Caerostris</taxon>
    </lineage>
</organism>
<evidence type="ECO:0000313" key="2">
    <source>
        <dbReference type="Proteomes" id="UP001054837"/>
    </source>
</evidence>
<name>A0AAV4W845_9ARAC</name>
<dbReference type="EMBL" id="BPLQ01014297">
    <property type="protein sequence ID" value="GIY78957.1"/>
    <property type="molecule type" value="Genomic_DNA"/>
</dbReference>
<dbReference type="Proteomes" id="UP001054837">
    <property type="component" value="Unassembled WGS sequence"/>
</dbReference>
<gene>
    <name evidence="1" type="ORF">CDAR_246211</name>
</gene>